<reference evidence="2 3" key="1">
    <citation type="submission" date="2020-05" db="EMBL/GenBank/DDBJ databases">
        <title>Flexivirga sp. ID2601S isolated from air conditioner.</title>
        <authorList>
            <person name="Kim D.H."/>
        </authorList>
    </citation>
    <scope>NUCLEOTIDE SEQUENCE [LARGE SCALE GENOMIC DNA]</scope>
    <source>
        <strain evidence="2 3">ID2601S</strain>
    </source>
</reference>
<dbReference type="AlphaFoldDB" id="A0A849AT88"/>
<dbReference type="InterPro" id="IPR043472">
    <property type="entry name" value="Macro_dom-like"/>
</dbReference>
<gene>
    <name evidence="2" type="ORF">HJ588_11810</name>
</gene>
<dbReference type="PROSITE" id="PS51154">
    <property type="entry name" value="MACRO"/>
    <property type="match status" value="1"/>
</dbReference>
<dbReference type="EMBL" id="JABENB010000001">
    <property type="protein sequence ID" value="NNG39952.1"/>
    <property type="molecule type" value="Genomic_DNA"/>
</dbReference>
<keyword evidence="3" id="KW-1185">Reference proteome</keyword>
<accession>A0A849AT88</accession>
<dbReference type="Pfam" id="PF01661">
    <property type="entry name" value="Macro"/>
    <property type="match status" value="1"/>
</dbReference>
<evidence type="ECO:0000313" key="2">
    <source>
        <dbReference type="EMBL" id="NNG39952.1"/>
    </source>
</evidence>
<comment type="caution">
    <text evidence="2">The sequence shown here is derived from an EMBL/GenBank/DDBJ whole genome shotgun (WGS) entry which is preliminary data.</text>
</comment>
<dbReference type="Gene3D" id="3.40.220.10">
    <property type="entry name" value="Leucine Aminopeptidase, subunit E, domain 1"/>
    <property type="match status" value="1"/>
</dbReference>
<evidence type="ECO:0000259" key="1">
    <source>
        <dbReference type="PROSITE" id="PS51154"/>
    </source>
</evidence>
<protein>
    <recommendedName>
        <fullName evidence="1">Macro domain-containing protein</fullName>
    </recommendedName>
</protein>
<feature type="domain" description="Macro" evidence="1">
    <location>
        <begin position="1"/>
        <end position="95"/>
    </location>
</feature>
<proteinExistence type="predicted"/>
<dbReference type="Proteomes" id="UP000557772">
    <property type="component" value="Unassembled WGS sequence"/>
</dbReference>
<organism evidence="2 3">
    <name type="scientific">Flexivirga aerilata</name>
    <dbReference type="NCBI Taxonomy" id="1656889"/>
    <lineage>
        <taxon>Bacteria</taxon>
        <taxon>Bacillati</taxon>
        <taxon>Actinomycetota</taxon>
        <taxon>Actinomycetes</taxon>
        <taxon>Micrococcales</taxon>
        <taxon>Dermacoccaceae</taxon>
        <taxon>Flexivirga</taxon>
    </lineage>
</organism>
<dbReference type="SUPFAM" id="SSF52949">
    <property type="entry name" value="Macro domain-like"/>
    <property type="match status" value="1"/>
</dbReference>
<evidence type="ECO:0000313" key="3">
    <source>
        <dbReference type="Proteomes" id="UP000557772"/>
    </source>
</evidence>
<sequence length="95" mass="10277">MVTDAGELSTDLKLIHVAGLNLRWRATEATIQTSVHSAIRAASIYRMQRIAMPLIGAGSGGLDRATSLRCIKETLSEYNVGDPLEVLVVEPDRNA</sequence>
<name>A0A849AT88_9MICO</name>
<dbReference type="InterPro" id="IPR002589">
    <property type="entry name" value="Macro_dom"/>
</dbReference>